<dbReference type="CDD" id="cd23444">
    <property type="entry name" value="beta-trefoil_Ricin_RIPs_II_rpt2"/>
    <property type="match status" value="1"/>
</dbReference>
<sequence>MRSLALYILAFLCVATPNIEGNHLCFSSSDSDADSYKSFIQQLRQYFTINTSILYDIPILKHSVPPSQRFLTINLDNPYGEDILVAVDVLTLRPVGYRSNDTSYVFFDAPRVAFETVFPSTCRVLLGFNSDFESIENAAATSRLDTLLGLAPFEAAVSDLFHYRRDSVPTSFLVIIQMLLEATKFKLIEQSVVNSLKNGVPFKPTLAILSLQDNWAKLSLQIQASSSLQGLFGEPIELYDSNNRIIQVDSIYYPIIIANMALQLYQCNIGTNFIRMPSVGGDPCYVQTRTARISGLDGFCVEAQNKGWSDGNPVILSPCGEQLTQRWSFQSDGRIGYSGKCLSFNLSSYVVTYNCSEGAAGSIRWKVSVEGMISNPNSDLVLTANASRRSAMLTAEPNAKTLGQSWRVGNYVWPIVGSIIGLEETCLESMDNNAKVWLEKCVEKKAEQYWAVYSDGSIRVNSSRNFCVSAASDSPGGLITITNCNGSSKQRWVFMADATILNPKSGLVMEVEGSQVSRNKIILYPIKGRSSQQWTLFY</sequence>
<evidence type="ECO:0000259" key="3">
    <source>
        <dbReference type="SMART" id="SM00458"/>
    </source>
</evidence>
<dbReference type="PANTHER" id="PTHR33453:SF34">
    <property type="entry name" value="RIBOSOME-INACTIVATING PROTEIN"/>
    <property type="match status" value="1"/>
</dbReference>
<comment type="caution">
    <text evidence="4">The sequence shown here is derived from an EMBL/GenBank/DDBJ whole genome shotgun (WGS) entry which is preliminary data.</text>
</comment>
<proteinExistence type="inferred from homology"/>
<evidence type="ECO:0000313" key="5">
    <source>
        <dbReference type="Proteomes" id="UP000685013"/>
    </source>
</evidence>
<feature type="domain" description="Ricin B lectin" evidence="3">
    <location>
        <begin position="413"/>
        <end position="537"/>
    </location>
</feature>
<comment type="similarity">
    <text evidence="1">In the N-terminal section; belongs to the ribosome-inactivating protein family. Type 2 RIP subfamily.</text>
</comment>
<organism evidence="4 5">
    <name type="scientific">Cucurbita argyrosperma subsp. sororia</name>
    <dbReference type="NCBI Taxonomy" id="37648"/>
    <lineage>
        <taxon>Eukaryota</taxon>
        <taxon>Viridiplantae</taxon>
        <taxon>Streptophyta</taxon>
        <taxon>Embryophyta</taxon>
        <taxon>Tracheophyta</taxon>
        <taxon>Spermatophyta</taxon>
        <taxon>Magnoliopsida</taxon>
        <taxon>eudicotyledons</taxon>
        <taxon>Gunneridae</taxon>
        <taxon>Pentapetalae</taxon>
        <taxon>rosids</taxon>
        <taxon>fabids</taxon>
        <taxon>Cucurbitales</taxon>
        <taxon>Cucurbitaceae</taxon>
        <taxon>Cucurbiteae</taxon>
        <taxon>Cucurbita</taxon>
    </lineage>
</organism>
<dbReference type="AlphaFoldDB" id="A0AAV6M4Z3"/>
<dbReference type="GO" id="GO:0017148">
    <property type="term" value="P:negative regulation of translation"/>
    <property type="evidence" value="ECO:0007669"/>
    <property type="project" value="InterPro"/>
</dbReference>
<dbReference type="InterPro" id="IPR001574">
    <property type="entry name" value="Ribosome_inactivat_prot"/>
</dbReference>
<gene>
    <name evidence="4" type="ORF">SDJN03_25962</name>
</gene>
<dbReference type="CDD" id="cd23443">
    <property type="entry name" value="beta-trefoil_Ricin_RIPs_II_rpt1"/>
    <property type="match status" value="1"/>
</dbReference>
<keyword evidence="5" id="KW-1185">Reference proteome</keyword>
<dbReference type="EMBL" id="JAGKQH010000017">
    <property type="protein sequence ID" value="KAG6575323.1"/>
    <property type="molecule type" value="Genomic_DNA"/>
</dbReference>
<protein>
    <recommendedName>
        <fullName evidence="3">Ricin B lectin domain-containing protein</fullName>
    </recommendedName>
</protein>
<evidence type="ECO:0000256" key="1">
    <source>
        <dbReference type="ARBA" id="ARBA00010414"/>
    </source>
</evidence>
<feature type="chain" id="PRO_5043394909" description="Ricin B lectin domain-containing protein" evidence="2">
    <location>
        <begin position="22"/>
        <end position="538"/>
    </location>
</feature>
<dbReference type="Proteomes" id="UP000685013">
    <property type="component" value="Chromosome 17"/>
</dbReference>
<dbReference type="InterPro" id="IPR000772">
    <property type="entry name" value="Ricin_B_lectin"/>
</dbReference>
<feature type="non-terminal residue" evidence="4">
    <location>
        <position position="1"/>
    </location>
</feature>
<feature type="domain" description="Ricin B lectin" evidence="3">
    <location>
        <begin position="288"/>
        <end position="409"/>
    </location>
</feature>
<keyword evidence="2" id="KW-0732">Signal</keyword>
<evidence type="ECO:0000256" key="2">
    <source>
        <dbReference type="SAM" id="SignalP"/>
    </source>
</evidence>
<reference evidence="4 5" key="1">
    <citation type="journal article" date="2021" name="Hortic Res">
        <title>The domestication of Cucurbita argyrosperma as revealed by the genome of its wild relative.</title>
        <authorList>
            <person name="Barrera-Redondo J."/>
            <person name="Sanchez-de la Vega G."/>
            <person name="Aguirre-Liguori J.A."/>
            <person name="Castellanos-Morales G."/>
            <person name="Gutierrez-Guerrero Y.T."/>
            <person name="Aguirre-Dugua X."/>
            <person name="Aguirre-Planter E."/>
            <person name="Tenaillon M.I."/>
            <person name="Lira-Saade R."/>
            <person name="Eguiarte L.E."/>
        </authorList>
    </citation>
    <scope>NUCLEOTIDE SEQUENCE [LARGE SCALE GENOMIC DNA]</scope>
    <source>
        <strain evidence="4">JBR-2021</strain>
    </source>
</reference>
<accession>A0AAV6M4Z3</accession>
<dbReference type="GO" id="GO:0030598">
    <property type="term" value="F:rRNA N-glycosylase activity"/>
    <property type="evidence" value="ECO:0007669"/>
    <property type="project" value="InterPro"/>
</dbReference>
<evidence type="ECO:0000313" key="4">
    <source>
        <dbReference type="EMBL" id="KAG6575323.1"/>
    </source>
</evidence>
<dbReference type="PANTHER" id="PTHR33453">
    <property type="match status" value="1"/>
</dbReference>
<dbReference type="Pfam" id="PF00652">
    <property type="entry name" value="Ricin_B_lectin"/>
    <property type="match status" value="2"/>
</dbReference>
<dbReference type="SMART" id="SM00458">
    <property type="entry name" value="RICIN"/>
    <property type="match status" value="2"/>
</dbReference>
<dbReference type="Pfam" id="PF00161">
    <property type="entry name" value="RIP"/>
    <property type="match status" value="1"/>
</dbReference>
<name>A0AAV6M4Z3_9ROSI</name>
<dbReference type="PROSITE" id="PS50231">
    <property type="entry name" value="RICIN_B_LECTIN"/>
    <property type="match status" value="2"/>
</dbReference>
<feature type="signal peptide" evidence="2">
    <location>
        <begin position="1"/>
        <end position="21"/>
    </location>
</feature>